<feature type="compositionally biased region" description="Basic and acidic residues" evidence="6">
    <location>
        <begin position="1498"/>
        <end position="1537"/>
    </location>
</feature>
<dbReference type="GO" id="GO:0008104">
    <property type="term" value="P:intracellular protein localization"/>
    <property type="evidence" value="ECO:0007669"/>
    <property type="project" value="TreeGrafter"/>
</dbReference>
<keyword evidence="4" id="KW-0472">Membrane</keyword>
<feature type="region of interest" description="Disordered" evidence="6">
    <location>
        <begin position="932"/>
        <end position="1029"/>
    </location>
</feature>
<dbReference type="Pfam" id="PF13385">
    <property type="entry name" value="Laminin_G_3"/>
    <property type="match status" value="1"/>
</dbReference>
<sequence>MAESTPEKKSEVKTVADILKLPGNGELKFGLLIGLIKVKQVSNKDVVDTVLFLLVGGEFEIETNFVIQEPQNILHMLKLLNVCEATLQAEIWSVFTAMLKKSRRNLHACTEVELIGVTLDLLQDAEEMIADILIEMLGALAAYSITVKELKDLFGILKAKDGKWQHHSVKLLSVLRQMPQRHGPDEFFSFPGRKGSHIALPPIKTWPYVNGWTFSCWLRLDPVTGVTVEQEKPYLYCFRTSKGVGYSAHFVGESLVVTSMKVKGKGFQHCVKYEFLPRKWYMITVSHIYNRWSKSEIKCYVDGVQVSTTDMSWLVSTNDPFDKCVLGSTSDGDVDNMFCGQLSTVYLFSEALLPQHVLAIYQLGPGHKSQFRFENESLTSVAEVHKRVLYDGKLTSTIVFMYNPIACDSQLCLESSPKGNPSHFVHSPHALMSGDVKAVVTHSIHSTLHSLGGVQTLFPLFGQLDLPVDSGKEDTTVVNTNTCANLMGLLCDLIESSSNIQQQLLQNKGFLVISYLLEKSSRDHITPAVLEAFLKLTKYLVELPTGGALLKHLFDHILFNPTLWIHASVEVQTKLYCYLATEFINDAQIYNSIRRVSAVLQTMHTLKFYYWVINPQNRSGITPKGTDGPRPTRDEIVKLRSFMLLYVKELILKGHGILEDELQSMLNYLTTLHEDDNLSDVLELLVQLMAEHPASMVPAFDRKQGVRTVFKLLASESESLRLHTLKLLGFFLMRSTHRRKQDSMSPHNLFSLVGERLMLNANQITMSVYQQLIETLTERLTLDISSTGNNRPEPESHHKIENSAILKVIATMIRQSKQSAAVMEVKKTFLSDLTILCNNNKENRRTVLQMSVWQDWLFSMAYIYPKNSEQQRVTDMVMALFRMLLHHAIKFEFGGWRVWIDTLAILHSKVAYEDFRQHMSNMYKQYEQQRVDDISDPQERRQRPISTISGLSDNTQQQKPPKSTVQITEITEPNNDTPEITQNGESTAAADVKDSQPQEQTREAAEGENAPDSHVDDQENKNENNSEVDVGAIVNEIVAQAVNSSESKNESEVSNSESPVEETKAQKVDASETEAPAQSAPSTSNQESNGHGEDRKVREEASKGRGGQPIFSPGPRAPPFRIPEFRWSYLHQKLLSDLLFAVETDIQVWKSHSTRNVIDFVNSGENHVYVVNVTHMISQLADNLITSCGGLLPLLAAATSPNGEIEILEPNQGLSIEQAVSILQRIMYMTDILVFASSTNFAELETEKNMPSGGILRQCLRLVCTSAVRNCLECRHRHLPRPPQEQSGTMSPKPANGMDPIQSLIGGSHPSAKNIVENMGSQVSPIKDLEKLLQDMDINRLRAVVYRDVEETKQAQFLALAIVYFTSVLMVSKYRDILEPPSPAATPTRSAINSPSATNISGSSSGNVEDVAHVVDVAQEASENMADKTVDDEQKKTEIKDHPKETKSEEAKLEEDAKTIAVNGESDEKKEESKEEPEAAQSVKVEDVTLDESNDNVSEDKTPVDHEKTEEVKAEVKSPEETEIKPAETETKPESKPTDSATAEIAETKPESKPTDSATAEIAEKSGKDISQGDKSSTESTQKTDNEKQEKTEASDKEAVASSEEKATTEDEKDDSATIQHTRDDDPEGAETPNTDAPIASISIQDRTEASGDREHASKPTKLELSNNIPVPVHNLPVSLDQGDSGTLTERLERALGSVAPLLREIFVDFAPFLSKTLIGSHGQELLIGGLVTLKQSQSVVELVMLLCSQEWQNSLQKHAGLAFIELVNEGRLLAHATRDHIVRVANEAEFILNRMRAEDVQKHADFESLCAQTMLDRKQEERLCDHLIMSAKRRDHSAALKLREKIVNILTNKHGAWGDGESAKLDFWKLDVWEDDSRRRRRLLRNPYGSTHADATLKAAIEHGATEDAINQARDAVHAQVAQLKKSQKETTDFTDEELLMEEKDFDQEFSGPVALSTSCTLIAPGVTVNGTISVTKLELYFEMDEEDPENKKIDPKVLAYVEHLHGKWNFGEIRAVFSRRYLLQNVAIEIFMANRTAVFFAFPDHSTVKKVIEALPRVGVGIKYGLPQARRMSLASGKQLFKLSTMMTKWQRREISNYDYIMFLNTIAGRTYNDLNQYPVFPWVLVSYDSQELDLSQPNNYRDLSKPIGALNETRKTYFEERYASWEHDQIPPFHYGTHYSTAAFTLNWLIRVEPFTTMFLNLQGGKFDHPNRIFSSVSQSWKNCQRDTSDVKELIPEFYCLPEMFENSNKFNFGKQEDETVVDDVQLPAWAKSPHDFVRINRMALESEFVSCQLHHWVDLIFGYKQKGPEAVRATNVFYYLTYEGNVNLESMTDTVMKEAIENQIRSFGQTPAQLLAEPHPPRSSVMHLSPMMFSNNQDDVCMIMKFLSNSPVVHVAANTHPAVPLPAVLTISSNHNFAINKWNSNYQPQSNTASFSSEKQDPTAQPQLPLAMDQLLVLHTGLFRRTLGDNFDQRLQVSQSSFVTTADNRFVFASGFWDKSFRLFFSESAKILQVIYGHYDVVTCIGRSECNVNQDCYIATGSKDCTVMIWMFNSKHQAIMGDNGSLDTPTPRATLTGHLSEVSCVSLLAELGLVISGSKGGPCLVHTLNGDLLRSLDPPKACNTPRLVTISREAFILVNFDDGSICSFSINGKLLRYLDHKDHINSMILSRDGQYLMLGGDNGVVEVWRSHDFTLLYSYPTCDSSIRSLALTHDHKFLIAGLATGCLIVFNIDFNKWHHEYQDRYT</sequence>
<feature type="compositionally biased region" description="Basic and acidic residues" evidence="6">
    <location>
        <begin position="1090"/>
        <end position="1103"/>
    </location>
</feature>
<feature type="region of interest" description="Disordered" evidence="6">
    <location>
        <begin position="1042"/>
        <end position="1117"/>
    </location>
</feature>
<dbReference type="GO" id="GO:0019901">
    <property type="term" value="F:protein kinase binding"/>
    <property type="evidence" value="ECO:0007669"/>
    <property type="project" value="TreeGrafter"/>
</dbReference>
<dbReference type="Pfam" id="PF14844">
    <property type="entry name" value="PH_BEACH"/>
    <property type="match status" value="1"/>
</dbReference>
<dbReference type="SUPFAM" id="SSF50978">
    <property type="entry name" value="WD40 repeat-like"/>
    <property type="match status" value="1"/>
</dbReference>
<dbReference type="SMART" id="SM00320">
    <property type="entry name" value="WD40"/>
    <property type="match status" value="4"/>
</dbReference>
<dbReference type="Gene3D" id="1.10.1540.10">
    <property type="entry name" value="BEACH domain"/>
    <property type="match status" value="1"/>
</dbReference>
<evidence type="ECO:0000256" key="6">
    <source>
        <dbReference type="SAM" id="MobiDB-lite"/>
    </source>
</evidence>
<dbReference type="InterPro" id="IPR010508">
    <property type="entry name" value="NBEA-like_DUF1088"/>
</dbReference>
<dbReference type="InterPro" id="IPR036322">
    <property type="entry name" value="WD40_repeat_dom_sf"/>
</dbReference>
<dbReference type="Pfam" id="PF02138">
    <property type="entry name" value="Beach"/>
    <property type="match status" value="1"/>
</dbReference>
<comment type="caution">
    <text evidence="9">The sequence shown here is derived from an EMBL/GenBank/DDBJ whole genome shotgun (WGS) entry which is preliminary data.</text>
</comment>
<dbReference type="Gene3D" id="2.30.29.30">
    <property type="entry name" value="Pleckstrin-homology domain (PH domain)/Phosphotyrosine-binding domain (PTB)"/>
    <property type="match status" value="1"/>
</dbReference>
<dbReference type="Pfam" id="PF20426">
    <property type="entry name" value="NBCH_WD40"/>
    <property type="match status" value="1"/>
</dbReference>
<dbReference type="Gene3D" id="2.130.10.10">
    <property type="entry name" value="YVTN repeat-like/Quinoprotein amine dehydrogenase"/>
    <property type="match status" value="2"/>
</dbReference>
<dbReference type="PROSITE" id="PS51783">
    <property type="entry name" value="PH_BEACH"/>
    <property type="match status" value="1"/>
</dbReference>
<reference evidence="9 10" key="1">
    <citation type="submission" date="2024-01" db="EMBL/GenBank/DDBJ databases">
        <title>The genome of the rayed Mediterranean limpet Patella caerulea (Linnaeus, 1758).</title>
        <authorList>
            <person name="Anh-Thu Weber A."/>
            <person name="Halstead-Nussloch G."/>
        </authorList>
    </citation>
    <scope>NUCLEOTIDE SEQUENCE [LARGE SCALE GENOMIC DNA]</scope>
    <source>
        <strain evidence="9">AATW-2023a</strain>
        <tissue evidence="9">Whole specimen</tissue>
    </source>
</reference>
<feature type="compositionally biased region" description="Basic and acidic residues" evidence="6">
    <location>
        <begin position="1582"/>
        <end position="1610"/>
    </location>
</feature>
<dbReference type="InterPro" id="IPR011993">
    <property type="entry name" value="PH-like_dom_sf"/>
</dbReference>
<dbReference type="InterPro" id="IPR016024">
    <property type="entry name" value="ARM-type_fold"/>
</dbReference>
<dbReference type="FunFam" id="2.60.120.200:FF:000010">
    <property type="entry name" value="neurobeachin isoform X2"/>
    <property type="match status" value="1"/>
</dbReference>
<feature type="compositionally biased region" description="Basic and acidic residues" evidence="6">
    <location>
        <begin position="1061"/>
        <end position="1070"/>
    </location>
</feature>
<feature type="repeat" description="WD" evidence="5">
    <location>
        <begin position="2661"/>
        <end position="2692"/>
    </location>
</feature>
<dbReference type="Pfam" id="PF20425">
    <property type="entry name" value="Neurobeachin"/>
    <property type="match status" value="1"/>
</dbReference>
<dbReference type="CDD" id="cd06071">
    <property type="entry name" value="Beach"/>
    <property type="match status" value="1"/>
</dbReference>
<dbReference type="InterPro" id="IPR046851">
    <property type="entry name" value="NBCH_WD40"/>
</dbReference>
<dbReference type="InterPro" id="IPR013320">
    <property type="entry name" value="ConA-like_dom_sf"/>
</dbReference>
<dbReference type="GO" id="GO:0005829">
    <property type="term" value="C:cytosol"/>
    <property type="evidence" value="ECO:0007669"/>
    <property type="project" value="TreeGrafter"/>
</dbReference>
<feature type="compositionally biased region" description="Basic and acidic residues" evidence="6">
    <location>
        <begin position="1425"/>
        <end position="1458"/>
    </location>
</feature>
<dbReference type="InterPro" id="IPR000409">
    <property type="entry name" value="BEACH_dom"/>
</dbReference>
<dbReference type="PANTHER" id="PTHR13743">
    <property type="entry name" value="BEIGE/BEACH-RELATED"/>
    <property type="match status" value="1"/>
</dbReference>
<dbReference type="InterPro" id="IPR031570">
    <property type="entry name" value="NBEA/BDCP_DUF4704"/>
</dbReference>
<dbReference type="PANTHER" id="PTHR13743:SF162">
    <property type="entry name" value="NEUROBEACHIN"/>
    <property type="match status" value="1"/>
</dbReference>
<dbReference type="InterPro" id="IPR050865">
    <property type="entry name" value="BEACH_Domain"/>
</dbReference>
<organism evidence="9 10">
    <name type="scientific">Patella caerulea</name>
    <name type="common">Rayed Mediterranean limpet</name>
    <dbReference type="NCBI Taxonomy" id="87958"/>
    <lineage>
        <taxon>Eukaryota</taxon>
        <taxon>Metazoa</taxon>
        <taxon>Spiralia</taxon>
        <taxon>Lophotrochozoa</taxon>
        <taxon>Mollusca</taxon>
        <taxon>Gastropoda</taxon>
        <taxon>Patellogastropoda</taxon>
        <taxon>Patelloidea</taxon>
        <taxon>Patellidae</taxon>
        <taxon>Patella</taxon>
    </lineage>
</organism>
<dbReference type="EMBL" id="JAZGQO010000011">
    <property type="protein sequence ID" value="KAK6172414.1"/>
    <property type="molecule type" value="Genomic_DNA"/>
</dbReference>
<feature type="domain" description="BEACH-type PH" evidence="8">
    <location>
        <begin position="1950"/>
        <end position="2058"/>
    </location>
</feature>
<dbReference type="SUPFAM" id="SSF50729">
    <property type="entry name" value="PH domain-like"/>
    <property type="match status" value="1"/>
</dbReference>
<keyword evidence="2 5" id="KW-0853">WD repeat</keyword>
<dbReference type="Pfam" id="PF15787">
    <property type="entry name" value="DUF4704"/>
    <property type="match status" value="1"/>
</dbReference>
<dbReference type="GO" id="GO:0016020">
    <property type="term" value="C:membrane"/>
    <property type="evidence" value="ECO:0007669"/>
    <property type="project" value="UniProtKB-SubCell"/>
</dbReference>
<evidence type="ECO:0000256" key="4">
    <source>
        <dbReference type="ARBA" id="ARBA00023136"/>
    </source>
</evidence>
<evidence type="ECO:0000313" key="9">
    <source>
        <dbReference type="EMBL" id="KAK6172414.1"/>
    </source>
</evidence>
<dbReference type="InterPro" id="IPR046852">
    <property type="entry name" value="Neurobeachin_a-sol"/>
</dbReference>
<comment type="subcellular location">
    <subcellularLocation>
        <location evidence="1">Membrane</location>
    </subcellularLocation>
</comment>
<dbReference type="Gene3D" id="2.60.120.200">
    <property type="match status" value="1"/>
</dbReference>
<evidence type="ECO:0000313" key="10">
    <source>
        <dbReference type="Proteomes" id="UP001347796"/>
    </source>
</evidence>
<dbReference type="PROSITE" id="PS50197">
    <property type="entry name" value="BEACH"/>
    <property type="match status" value="1"/>
</dbReference>
<dbReference type="Proteomes" id="UP001347796">
    <property type="component" value="Unassembled WGS sequence"/>
</dbReference>
<evidence type="ECO:0000256" key="3">
    <source>
        <dbReference type="ARBA" id="ARBA00022737"/>
    </source>
</evidence>
<dbReference type="SUPFAM" id="SSF81837">
    <property type="entry name" value="BEACH domain"/>
    <property type="match status" value="1"/>
</dbReference>
<feature type="compositionally biased region" description="Low complexity" evidence="6">
    <location>
        <begin position="1042"/>
        <end position="1058"/>
    </location>
</feature>
<evidence type="ECO:0000256" key="2">
    <source>
        <dbReference type="ARBA" id="ARBA00022574"/>
    </source>
</evidence>
<gene>
    <name evidence="9" type="ORF">SNE40_016068</name>
</gene>
<protein>
    <recommendedName>
        <fullName evidence="11">Neurobeachin</fullName>
    </recommendedName>
</protein>
<dbReference type="InterPro" id="IPR036372">
    <property type="entry name" value="BEACH_dom_sf"/>
</dbReference>
<proteinExistence type="predicted"/>
<name>A0AAN8JD63_PATCE</name>
<dbReference type="SMART" id="SM01026">
    <property type="entry name" value="Beach"/>
    <property type="match status" value="1"/>
</dbReference>
<feature type="compositionally biased region" description="Basic and acidic residues" evidence="6">
    <location>
        <begin position="991"/>
        <end position="1024"/>
    </location>
</feature>
<evidence type="ECO:0000256" key="1">
    <source>
        <dbReference type="ARBA" id="ARBA00004370"/>
    </source>
</evidence>
<feature type="compositionally biased region" description="Polar residues" evidence="6">
    <location>
        <begin position="1392"/>
        <end position="1407"/>
    </location>
</feature>
<dbReference type="CDD" id="cd01201">
    <property type="entry name" value="PH_BEACH"/>
    <property type="match status" value="1"/>
</dbReference>
<dbReference type="Pfam" id="PF06469">
    <property type="entry name" value="DUF1088"/>
    <property type="match status" value="1"/>
</dbReference>
<dbReference type="PROSITE" id="PS50082">
    <property type="entry name" value="WD_REPEATS_2"/>
    <property type="match status" value="1"/>
</dbReference>
<accession>A0AAN8JD63</accession>
<dbReference type="InterPro" id="IPR023362">
    <property type="entry name" value="PH-BEACH_dom"/>
</dbReference>
<evidence type="ECO:0008006" key="11">
    <source>
        <dbReference type="Google" id="ProtNLM"/>
    </source>
</evidence>
<feature type="compositionally biased region" description="Basic and acidic residues" evidence="6">
    <location>
        <begin position="1646"/>
        <end position="1662"/>
    </location>
</feature>
<dbReference type="FunFam" id="1.10.1540.10:FF:000001">
    <property type="entry name" value="neurobeachin isoform X1"/>
    <property type="match status" value="1"/>
</dbReference>
<dbReference type="InterPro" id="IPR015943">
    <property type="entry name" value="WD40/YVTN_repeat-like_dom_sf"/>
</dbReference>
<keyword evidence="10" id="KW-1185">Reference proteome</keyword>
<feature type="compositionally biased region" description="Basic and acidic residues" evidence="6">
    <location>
        <begin position="932"/>
        <end position="942"/>
    </location>
</feature>
<feature type="region of interest" description="Disordered" evidence="6">
    <location>
        <begin position="1421"/>
        <end position="1671"/>
    </location>
</feature>
<evidence type="ECO:0000259" key="8">
    <source>
        <dbReference type="PROSITE" id="PS51783"/>
    </source>
</evidence>
<dbReference type="InterPro" id="IPR001680">
    <property type="entry name" value="WD40_rpt"/>
</dbReference>
<evidence type="ECO:0000259" key="7">
    <source>
        <dbReference type="PROSITE" id="PS50197"/>
    </source>
</evidence>
<feature type="compositionally biased region" description="Polar residues" evidence="6">
    <location>
        <begin position="1079"/>
        <end position="1089"/>
    </location>
</feature>
<feature type="domain" description="BEACH" evidence="7">
    <location>
        <begin position="2077"/>
        <end position="2366"/>
    </location>
</feature>
<feature type="compositionally biased region" description="Basic and acidic residues" evidence="6">
    <location>
        <begin position="1562"/>
        <end position="1572"/>
    </location>
</feature>
<feature type="compositionally biased region" description="Basic and acidic residues" evidence="6">
    <location>
        <begin position="1466"/>
        <end position="1477"/>
    </location>
</feature>
<feature type="region of interest" description="Disordered" evidence="6">
    <location>
        <begin position="1382"/>
        <end position="1408"/>
    </location>
</feature>
<evidence type="ECO:0000256" key="5">
    <source>
        <dbReference type="PROSITE-ProRule" id="PRU00221"/>
    </source>
</evidence>
<feature type="compositionally biased region" description="Polar residues" evidence="6">
    <location>
        <begin position="944"/>
        <end position="986"/>
    </location>
</feature>
<dbReference type="SUPFAM" id="SSF49899">
    <property type="entry name" value="Concanavalin A-like lectins/glucanases"/>
    <property type="match status" value="1"/>
</dbReference>
<keyword evidence="3" id="KW-0677">Repeat</keyword>
<dbReference type="SUPFAM" id="SSF48371">
    <property type="entry name" value="ARM repeat"/>
    <property type="match status" value="1"/>
</dbReference>